<dbReference type="GeneID" id="83204699"/>
<name>A0A9W9NPJ5_9EURO</name>
<dbReference type="EMBL" id="JAPQKS010000006">
    <property type="protein sequence ID" value="KAJ5223558.1"/>
    <property type="molecule type" value="Genomic_DNA"/>
</dbReference>
<dbReference type="RefSeq" id="XP_058327741.1">
    <property type="nucleotide sequence ID" value="XM_058477396.1"/>
</dbReference>
<protein>
    <submittedName>
        <fullName evidence="2">Uncharacterized protein</fullName>
    </submittedName>
</protein>
<dbReference type="AlphaFoldDB" id="A0A9W9NPJ5"/>
<keyword evidence="3" id="KW-1185">Reference proteome</keyword>
<sequence length="75" mass="8336">MFLSAKELWSSTLGPRADTLRRLDLGDLRQSKGPQGARNAERVGHGLSGQSDESRKSTQQWISNWIQVTRVISIG</sequence>
<dbReference type="Proteomes" id="UP001150941">
    <property type="component" value="Unassembled WGS sequence"/>
</dbReference>
<feature type="region of interest" description="Disordered" evidence="1">
    <location>
        <begin position="26"/>
        <end position="57"/>
    </location>
</feature>
<gene>
    <name evidence="2" type="ORF">N7468_008100</name>
</gene>
<evidence type="ECO:0000256" key="1">
    <source>
        <dbReference type="SAM" id="MobiDB-lite"/>
    </source>
</evidence>
<accession>A0A9W9NPJ5</accession>
<reference evidence="2" key="2">
    <citation type="journal article" date="2023" name="IMA Fungus">
        <title>Comparative genomic study of the Penicillium genus elucidates a diverse pangenome and 15 lateral gene transfer events.</title>
        <authorList>
            <person name="Petersen C."/>
            <person name="Sorensen T."/>
            <person name="Nielsen M.R."/>
            <person name="Sondergaard T.E."/>
            <person name="Sorensen J.L."/>
            <person name="Fitzpatrick D.A."/>
            <person name="Frisvad J.C."/>
            <person name="Nielsen K.L."/>
        </authorList>
    </citation>
    <scope>NUCLEOTIDE SEQUENCE</scope>
    <source>
        <strain evidence="2">IBT 19713</strain>
    </source>
</reference>
<reference evidence="2" key="1">
    <citation type="submission" date="2022-11" db="EMBL/GenBank/DDBJ databases">
        <authorList>
            <person name="Petersen C."/>
        </authorList>
    </citation>
    <scope>NUCLEOTIDE SEQUENCE</scope>
    <source>
        <strain evidence="2">IBT 19713</strain>
    </source>
</reference>
<evidence type="ECO:0000313" key="3">
    <source>
        <dbReference type="Proteomes" id="UP001150941"/>
    </source>
</evidence>
<evidence type="ECO:0000313" key="2">
    <source>
        <dbReference type="EMBL" id="KAJ5223558.1"/>
    </source>
</evidence>
<comment type="caution">
    <text evidence="2">The sequence shown here is derived from an EMBL/GenBank/DDBJ whole genome shotgun (WGS) entry which is preliminary data.</text>
</comment>
<organism evidence="2 3">
    <name type="scientific">Penicillium chermesinum</name>
    <dbReference type="NCBI Taxonomy" id="63820"/>
    <lineage>
        <taxon>Eukaryota</taxon>
        <taxon>Fungi</taxon>
        <taxon>Dikarya</taxon>
        <taxon>Ascomycota</taxon>
        <taxon>Pezizomycotina</taxon>
        <taxon>Eurotiomycetes</taxon>
        <taxon>Eurotiomycetidae</taxon>
        <taxon>Eurotiales</taxon>
        <taxon>Aspergillaceae</taxon>
        <taxon>Penicillium</taxon>
    </lineage>
</organism>
<proteinExistence type="predicted"/>